<proteinExistence type="predicted"/>
<sequence length="1331" mass="144776">MTHPLIVPVQIKTYLVNTVASEREEGYGHWTLDFTDPTNLAVPPEPYPDPHLDDRPEVGAHVHWSLPHALRAHQADGNEFPLVPNRWLVVRSSRPASASPAFAAWVVESDSLVDPDSVEDSNSPDRDAWQNYPWQGNRSPYPFTVPRTDEYYTRGDLEEGAIGRAFEIDAWEEKKTTDLFLTAIGPGLPAFCGFLPYHRGVFSFYDNLDGVDRATLDYLVMGWYSDPAQDILAARRKQRSALGAPDLTSLLDALGWAPGRVETDKVSVYAGTALRLPWDRTNRDYPQGNMPDSASRAHLAVGHNTAEAQTADLHSDSDDVAVGRLLHAFLTDGLETLDTAPHKFDDRVHSSWFIPYDIGHAWTITDAPGSRNSVTEDELNKEREWLAGLNEKQYRYNLLARNEIGLQNRLYDLWRLGKMPPDDSGAGRPADFDPGPAIDKLASALRRVQDEMKGLLAAADGIPHGATAEEFEASVTRYAGAQGLDPACQNPDGIHRALNAVPLPPFYTPYDPVIVLGGVNAEEEQYPEALPCRSDDQLVAAMLIDGDMQPPPEPPPLPDWGTKLPDHVRACFAGLFREFTLLSRAAVRGTAEDNDLVEDTRTLVHGVSEAFHDAAGRATGPGHFTSVWDQPWSPVYLLWEMDYYPIPADATDGYHWVFDAGNGRYRLTKTGTPQPIPAWKFVGRSAMTDLPRQLVTGAVERHLRRYGDAPVEAVEDLAGQLGVGEISQMLEGFHRNLDQRMPGMGVEPNENDPSESHLCDLLAGYDHPDSGFPSPEPDVLAPTAKIRFFPACAGQFVVTFAGVVDSMGRSFTYIDAGIGGELSPAQRLPWIAGTLAPSTANNNPITVGERWTNPGCYVQLAPRITAPTRLRFDWVPANTSATVPGAVIDDPPVVATPSEPAPTPALGWLLVNHLSQSLLVHDEGGRGIIEARKGIGTDGHTEEAAIDWATLPNYPHHDDPTDPDGDFARTCPELFGFLTGLRNGGTEAFDALMRRIDDSAATSPPPGNDGTMVAPLIGTPVALLRARLTLESFTLPITDPSWGSDSAPYPVLDFPTPDYLKKQWRWNIRLGGQQETDDGVIVSTDGLIGYFTHKTDGPDGPVLPGENTDYSVLRTADGGDSGYARKITAGDLALPVNLAPMPENPAAHSDDPATPVVAYVTMLAHPWAEIDAVTDILPAVSVRLPDEAVRTPLSRLQIACRVGPILAGTRPAPTDRPDPVTGEATPVTAVVMPRPDAWTGIWDWSEPCSDSTGRTALSQAAQSAGQWDHYPITSPDVVAHLDQPNSVARTGYLTLATTLDQIASPTPDLPETTNTAPVPIDAATRPRQEQP</sequence>
<dbReference type="EMBL" id="BMMH01000029">
    <property type="protein sequence ID" value="GGL42042.1"/>
    <property type="molecule type" value="Genomic_DNA"/>
</dbReference>
<gene>
    <name evidence="2" type="ORF">GCM10011588_65990</name>
</gene>
<dbReference type="RefSeq" id="WP_063000770.1">
    <property type="nucleotide sequence ID" value="NZ_BMMH01000029.1"/>
</dbReference>
<keyword evidence="3" id="KW-1185">Reference proteome</keyword>
<name>A0A917RXH1_9NOCA</name>
<accession>A0A917RXH1</accession>
<organism evidence="2 3">
    <name type="scientific">Nocardia jinanensis</name>
    <dbReference type="NCBI Taxonomy" id="382504"/>
    <lineage>
        <taxon>Bacteria</taxon>
        <taxon>Bacillati</taxon>
        <taxon>Actinomycetota</taxon>
        <taxon>Actinomycetes</taxon>
        <taxon>Mycobacteriales</taxon>
        <taxon>Nocardiaceae</taxon>
        <taxon>Nocardia</taxon>
    </lineage>
</organism>
<feature type="region of interest" description="Disordered" evidence="1">
    <location>
        <begin position="114"/>
        <end position="134"/>
    </location>
</feature>
<evidence type="ECO:0000313" key="2">
    <source>
        <dbReference type="EMBL" id="GGL42042.1"/>
    </source>
</evidence>
<evidence type="ECO:0000313" key="3">
    <source>
        <dbReference type="Proteomes" id="UP000638263"/>
    </source>
</evidence>
<reference evidence="2" key="2">
    <citation type="submission" date="2020-09" db="EMBL/GenBank/DDBJ databases">
        <authorList>
            <person name="Sun Q."/>
            <person name="Zhou Y."/>
        </authorList>
    </citation>
    <scope>NUCLEOTIDE SEQUENCE</scope>
    <source>
        <strain evidence="2">CGMCC 4.3508</strain>
    </source>
</reference>
<feature type="region of interest" description="Disordered" evidence="1">
    <location>
        <begin position="1303"/>
        <end position="1331"/>
    </location>
</feature>
<comment type="caution">
    <text evidence="2">The sequence shown here is derived from an EMBL/GenBank/DDBJ whole genome shotgun (WGS) entry which is preliminary data.</text>
</comment>
<dbReference type="Proteomes" id="UP000638263">
    <property type="component" value="Unassembled WGS sequence"/>
</dbReference>
<protein>
    <submittedName>
        <fullName evidence="2">Uncharacterized protein</fullName>
    </submittedName>
</protein>
<evidence type="ECO:0000256" key="1">
    <source>
        <dbReference type="SAM" id="MobiDB-lite"/>
    </source>
</evidence>
<reference evidence="2" key="1">
    <citation type="journal article" date="2014" name="Int. J. Syst. Evol. Microbiol.">
        <title>Complete genome sequence of Corynebacterium casei LMG S-19264T (=DSM 44701T), isolated from a smear-ripened cheese.</title>
        <authorList>
            <consortium name="US DOE Joint Genome Institute (JGI-PGF)"/>
            <person name="Walter F."/>
            <person name="Albersmeier A."/>
            <person name="Kalinowski J."/>
            <person name="Ruckert C."/>
        </authorList>
    </citation>
    <scope>NUCLEOTIDE SEQUENCE</scope>
    <source>
        <strain evidence="2">CGMCC 4.3508</strain>
    </source>
</reference>